<dbReference type="InterPro" id="IPR024298">
    <property type="entry name" value="Sec16_Sec23-bd"/>
</dbReference>
<evidence type="ECO:0000256" key="1">
    <source>
        <dbReference type="ARBA" id="ARBA00004240"/>
    </source>
</evidence>
<dbReference type="GO" id="GO:0070971">
    <property type="term" value="C:endoplasmic reticulum exit site"/>
    <property type="evidence" value="ECO:0007669"/>
    <property type="project" value="TreeGrafter"/>
</dbReference>
<dbReference type="AlphaFoldDB" id="A0AAN8LSF2"/>
<evidence type="ECO:0000256" key="5">
    <source>
        <dbReference type="ARBA" id="ARBA00022892"/>
    </source>
</evidence>
<dbReference type="EMBL" id="JAGTTL010000011">
    <property type="protein sequence ID" value="KAK6315704.1"/>
    <property type="molecule type" value="Genomic_DNA"/>
</dbReference>
<evidence type="ECO:0000313" key="8">
    <source>
        <dbReference type="Proteomes" id="UP001356427"/>
    </source>
</evidence>
<reference evidence="7 8" key="1">
    <citation type="submission" date="2021-04" db="EMBL/GenBank/DDBJ databases">
        <authorList>
            <person name="De Guttry C."/>
            <person name="Zahm M."/>
            <person name="Klopp C."/>
            <person name="Cabau C."/>
            <person name="Louis A."/>
            <person name="Berthelot C."/>
            <person name="Parey E."/>
            <person name="Roest Crollius H."/>
            <person name="Montfort J."/>
            <person name="Robinson-Rechavi M."/>
            <person name="Bucao C."/>
            <person name="Bouchez O."/>
            <person name="Gislard M."/>
            <person name="Lluch J."/>
            <person name="Milhes M."/>
            <person name="Lampietro C."/>
            <person name="Lopez Roques C."/>
            <person name="Donnadieu C."/>
            <person name="Braasch I."/>
            <person name="Desvignes T."/>
            <person name="Postlethwait J."/>
            <person name="Bobe J."/>
            <person name="Wedekind C."/>
            <person name="Guiguen Y."/>
        </authorList>
    </citation>
    <scope>NUCLEOTIDE SEQUENCE [LARGE SCALE GENOMIC DNA]</scope>
    <source>
        <strain evidence="7">Cs_M1</strain>
        <tissue evidence="7">Blood</tissue>
    </source>
</reference>
<evidence type="ECO:0000313" key="7">
    <source>
        <dbReference type="EMBL" id="KAK6315704.1"/>
    </source>
</evidence>
<comment type="caution">
    <text evidence="7">The sequence shown here is derived from an EMBL/GenBank/DDBJ whole genome shotgun (WGS) entry which is preliminary data.</text>
</comment>
<keyword evidence="4" id="KW-0256">Endoplasmic reticulum</keyword>
<dbReference type="Gene3D" id="1.25.40.1030">
    <property type="match status" value="1"/>
</dbReference>
<comment type="subcellular location">
    <subcellularLocation>
        <location evidence="1">Endoplasmic reticulum</location>
    </subcellularLocation>
</comment>
<dbReference type="GO" id="GO:0007030">
    <property type="term" value="P:Golgi organization"/>
    <property type="evidence" value="ECO:0007669"/>
    <property type="project" value="TreeGrafter"/>
</dbReference>
<sequence>MIVPENVGKETERFRELLLFGRKKDALEAAMKGALWGTPCLLASKMDSRTQRSATRFANSLPINDPLQTVYQLMSGRMPASATCCGDEKWGDWRPHLAMVLSNLTHTLDLDTRTITTMGDTLVLSFFQSLRLTKRSRGAEAYEYAQSLGLTALLHAQLPGKYTTQMLNFLFTPNVFKLIYERVAWPRPACVLRPSITVRLSPGVCSCSRPTTLLCSPASFIQMSEKMRFFDPQLKEKADQELFNEPEWLILSETAGWTDETGVIASTMQTGLLLSSMTAAPPVLS</sequence>
<protein>
    <recommendedName>
        <fullName evidence="6">Sec16 Sec23-binding domain-containing protein</fullName>
    </recommendedName>
</protein>
<dbReference type="Proteomes" id="UP001356427">
    <property type="component" value="Unassembled WGS sequence"/>
</dbReference>
<organism evidence="7 8">
    <name type="scientific">Coregonus suidteri</name>
    <dbReference type="NCBI Taxonomy" id="861788"/>
    <lineage>
        <taxon>Eukaryota</taxon>
        <taxon>Metazoa</taxon>
        <taxon>Chordata</taxon>
        <taxon>Craniata</taxon>
        <taxon>Vertebrata</taxon>
        <taxon>Euteleostomi</taxon>
        <taxon>Actinopterygii</taxon>
        <taxon>Neopterygii</taxon>
        <taxon>Teleostei</taxon>
        <taxon>Protacanthopterygii</taxon>
        <taxon>Salmoniformes</taxon>
        <taxon>Salmonidae</taxon>
        <taxon>Coregoninae</taxon>
        <taxon>Coregonus</taxon>
    </lineage>
</organism>
<evidence type="ECO:0000256" key="3">
    <source>
        <dbReference type="ARBA" id="ARBA00022448"/>
    </source>
</evidence>
<dbReference type="GO" id="GO:0016192">
    <property type="term" value="P:vesicle-mediated transport"/>
    <property type="evidence" value="ECO:0007669"/>
    <property type="project" value="UniProtKB-KW"/>
</dbReference>
<keyword evidence="5" id="KW-0931">ER-Golgi transport</keyword>
<evidence type="ECO:0000256" key="4">
    <source>
        <dbReference type="ARBA" id="ARBA00022824"/>
    </source>
</evidence>
<feature type="domain" description="Sec16 Sec23-binding" evidence="6">
    <location>
        <begin position="15"/>
        <end position="123"/>
    </location>
</feature>
<accession>A0AAN8LSF2</accession>
<dbReference type="GO" id="GO:0012507">
    <property type="term" value="C:ER to Golgi transport vesicle membrane"/>
    <property type="evidence" value="ECO:0007669"/>
    <property type="project" value="TreeGrafter"/>
</dbReference>
<evidence type="ECO:0000259" key="6">
    <source>
        <dbReference type="Pfam" id="PF12931"/>
    </source>
</evidence>
<dbReference type="Pfam" id="PF12931">
    <property type="entry name" value="TPR_Sec16"/>
    <property type="match status" value="1"/>
</dbReference>
<proteinExistence type="inferred from homology"/>
<dbReference type="PANTHER" id="PTHR13402:SF13">
    <property type="entry name" value="PROTEIN TRANSPORT PROTEIN SEC16A"/>
    <property type="match status" value="1"/>
</dbReference>
<name>A0AAN8LSF2_9TELE</name>
<comment type="similarity">
    <text evidence="2">Belongs to the SEC16 family.</text>
</comment>
<keyword evidence="8" id="KW-1185">Reference proteome</keyword>
<evidence type="ECO:0000256" key="2">
    <source>
        <dbReference type="ARBA" id="ARBA00005927"/>
    </source>
</evidence>
<dbReference type="PANTHER" id="PTHR13402">
    <property type="entry name" value="RGPR-RELATED"/>
    <property type="match status" value="1"/>
</dbReference>
<dbReference type="GO" id="GO:0070973">
    <property type="term" value="P:protein localization to endoplasmic reticulum exit site"/>
    <property type="evidence" value="ECO:0007669"/>
    <property type="project" value="TreeGrafter"/>
</dbReference>
<keyword evidence="3" id="KW-0813">Transport</keyword>
<gene>
    <name evidence="7" type="ORF">J4Q44_G00132280</name>
</gene>